<proteinExistence type="predicted"/>
<dbReference type="OrthoDB" id="8612318at2"/>
<gene>
    <name evidence="1" type="ORF">GA0061080_10755</name>
</gene>
<dbReference type="InterPro" id="IPR021109">
    <property type="entry name" value="Peptidase_aspartic_dom_sf"/>
</dbReference>
<dbReference type="EMBL" id="FMBA01000075">
    <property type="protein sequence ID" value="SCC31017.1"/>
    <property type="molecule type" value="Genomic_DNA"/>
</dbReference>
<dbReference type="STRING" id="1798183.GA0061080_10755"/>
<name>A0A1C4DI39_9GAMM</name>
<keyword evidence="2" id="KW-1185">Reference proteome</keyword>
<sequence length="289" mass="33143">MKKISIFFIILLTSNYVQSLEIIWDLVFDAKYNLAHIPMNIEDEKILLTFDTGAKEALYLPIDLINKIPNKSEQSKKIRYIDLSGNIIESRSYIIENLCINSFNFKKVSVAEYKYWGFNYLNDDTDVNKENKGLDNPVIGLGLFKDYVLTINYPESKITISDYEDISNDLDEKWISAPFQVNSEGLVINMSDGIKNYNMILDSAATTSILKEQSLSPKTTIINNDGSDDKFVSINFNNIINDNIEAVILDSIPDEFQSDGIVGHDFLSKNIVKIDFKNKRLWVRLYEIK</sequence>
<protein>
    <recommendedName>
        <fullName evidence="3">Aspartyl protease</fullName>
    </recommendedName>
</protein>
<organism evidence="1 2">
    <name type="scientific">Gilliamella intestini</name>
    <dbReference type="NCBI Taxonomy" id="1798183"/>
    <lineage>
        <taxon>Bacteria</taxon>
        <taxon>Pseudomonadati</taxon>
        <taxon>Pseudomonadota</taxon>
        <taxon>Gammaproteobacteria</taxon>
        <taxon>Orbales</taxon>
        <taxon>Orbaceae</taxon>
        <taxon>Gilliamella</taxon>
    </lineage>
</organism>
<accession>A0A1C4DI39</accession>
<evidence type="ECO:0000313" key="2">
    <source>
        <dbReference type="Proteomes" id="UP000199698"/>
    </source>
</evidence>
<evidence type="ECO:0008006" key="3">
    <source>
        <dbReference type="Google" id="ProtNLM"/>
    </source>
</evidence>
<dbReference type="Gene3D" id="2.40.70.10">
    <property type="entry name" value="Acid Proteases"/>
    <property type="match status" value="1"/>
</dbReference>
<evidence type="ECO:0000313" key="1">
    <source>
        <dbReference type="EMBL" id="SCC31017.1"/>
    </source>
</evidence>
<dbReference type="RefSeq" id="WP_091125958.1">
    <property type="nucleotide sequence ID" value="NZ_FMBA01000075.1"/>
</dbReference>
<reference evidence="2" key="1">
    <citation type="submission" date="2016-08" db="EMBL/GenBank/DDBJ databases">
        <authorList>
            <person name="Varghese N."/>
            <person name="Submissions Spin"/>
        </authorList>
    </citation>
    <scope>NUCLEOTIDE SEQUENCE [LARGE SCALE GENOMIC DNA]</scope>
    <source>
        <strain evidence="2">R-53144</strain>
    </source>
</reference>
<dbReference type="AlphaFoldDB" id="A0A1C4DI39"/>
<dbReference type="Proteomes" id="UP000199698">
    <property type="component" value="Unassembled WGS sequence"/>
</dbReference>